<reference evidence="1" key="2">
    <citation type="submission" date="2024-10" db="UniProtKB">
        <authorList>
            <consortium name="EnsemblProtists"/>
        </authorList>
    </citation>
    <scope>IDENTIFICATION</scope>
</reference>
<sequence length="242" mass="25692">MEDDEVDIPVLDGRGRVHGTAGLCDTSLGVWDDAVRLLNPAALRAEAQSAAWPLAASSFWLAADAAPACALEALAAAIFKLHAGSAAGRFDPACSGAEWWANVSDSASVCRERDGYGKVALHFDKDEAVYAAAGVFVHPLLATITHLGEEGAPTLIVPGGQVSAEGEYAASRLPEAVLVPPRRGRHVRFDGRWLHGVPEALCSPKPYRRVTFLTAEPFVLRLRASEGELRRLLGGGEGYLTL</sequence>
<dbReference type="GeneID" id="17279121"/>
<accession>A0A0D3KDL5</accession>
<keyword evidence="2" id="KW-1185">Reference proteome</keyword>
<evidence type="ECO:0000313" key="2">
    <source>
        <dbReference type="Proteomes" id="UP000013827"/>
    </source>
</evidence>
<reference evidence="2" key="1">
    <citation type="journal article" date="2013" name="Nature">
        <title>Pan genome of the phytoplankton Emiliania underpins its global distribution.</title>
        <authorList>
            <person name="Read B.A."/>
            <person name="Kegel J."/>
            <person name="Klute M.J."/>
            <person name="Kuo A."/>
            <person name="Lefebvre S.C."/>
            <person name="Maumus F."/>
            <person name="Mayer C."/>
            <person name="Miller J."/>
            <person name="Monier A."/>
            <person name="Salamov A."/>
            <person name="Young J."/>
            <person name="Aguilar M."/>
            <person name="Claverie J.M."/>
            <person name="Frickenhaus S."/>
            <person name="Gonzalez K."/>
            <person name="Herman E.K."/>
            <person name="Lin Y.C."/>
            <person name="Napier J."/>
            <person name="Ogata H."/>
            <person name="Sarno A.F."/>
            <person name="Shmutz J."/>
            <person name="Schroeder D."/>
            <person name="de Vargas C."/>
            <person name="Verret F."/>
            <person name="von Dassow P."/>
            <person name="Valentin K."/>
            <person name="Van de Peer Y."/>
            <person name="Wheeler G."/>
            <person name="Dacks J.B."/>
            <person name="Delwiche C.F."/>
            <person name="Dyhrman S.T."/>
            <person name="Glockner G."/>
            <person name="John U."/>
            <person name="Richards T."/>
            <person name="Worden A.Z."/>
            <person name="Zhang X."/>
            <person name="Grigoriev I.V."/>
            <person name="Allen A.E."/>
            <person name="Bidle K."/>
            <person name="Borodovsky M."/>
            <person name="Bowler C."/>
            <person name="Brownlee C."/>
            <person name="Cock J.M."/>
            <person name="Elias M."/>
            <person name="Gladyshev V.N."/>
            <person name="Groth M."/>
            <person name="Guda C."/>
            <person name="Hadaegh A."/>
            <person name="Iglesias-Rodriguez M.D."/>
            <person name="Jenkins J."/>
            <person name="Jones B.M."/>
            <person name="Lawson T."/>
            <person name="Leese F."/>
            <person name="Lindquist E."/>
            <person name="Lobanov A."/>
            <person name="Lomsadze A."/>
            <person name="Malik S.B."/>
            <person name="Marsh M.E."/>
            <person name="Mackinder L."/>
            <person name="Mock T."/>
            <person name="Mueller-Roeber B."/>
            <person name="Pagarete A."/>
            <person name="Parker M."/>
            <person name="Probert I."/>
            <person name="Quesneville H."/>
            <person name="Raines C."/>
            <person name="Rensing S.A."/>
            <person name="Riano-Pachon D.M."/>
            <person name="Richier S."/>
            <person name="Rokitta S."/>
            <person name="Shiraiwa Y."/>
            <person name="Soanes D.M."/>
            <person name="van der Giezen M."/>
            <person name="Wahlund T.M."/>
            <person name="Williams B."/>
            <person name="Wilson W."/>
            <person name="Wolfe G."/>
            <person name="Wurch L.L."/>
        </authorList>
    </citation>
    <scope>NUCLEOTIDE SEQUENCE</scope>
</reference>
<dbReference type="KEGG" id="ehx:EMIHUDRAFT_229148"/>
<dbReference type="RefSeq" id="XP_005786279.1">
    <property type="nucleotide sequence ID" value="XM_005786222.1"/>
</dbReference>
<organism evidence="1 2">
    <name type="scientific">Emiliania huxleyi (strain CCMP1516)</name>
    <dbReference type="NCBI Taxonomy" id="280463"/>
    <lineage>
        <taxon>Eukaryota</taxon>
        <taxon>Haptista</taxon>
        <taxon>Haptophyta</taxon>
        <taxon>Prymnesiophyceae</taxon>
        <taxon>Isochrysidales</taxon>
        <taxon>Noelaerhabdaceae</taxon>
        <taxon>Emiliania</taxon>
    </lineage>
</organism>
<dbReference type="AlphaFoldDB" id="A0A0D3KDL5"/>
<proteinExistence type="predicted"/>
<evidence type="ECO:0008006" key="3">
    <source>
        <dbReference type="Google" id="ProtNLM"/>
    </source>
</evidence>
<dbReference type="HOGENOM" id="CLU_1149044_0_0_1"/>
<dbReference type="Proteomes" id="UP000013827">
    <property type="component" value="Unassembled WGS sequence"/>
</dbReference>
<dbReference type="PaxDb" id="2903-EOD33850"/>
<dbReference type="EnsemblProtists" id="EOD33850">
    <property type="protein sequence ID" value="EOD33850"/>
    <property type="gene ID" value="EMIHUDRAFT_229148"/>
</dbReference>
<name>A0A0D3KDL5_EMIH1</name>
<evidence type="ECO:0000313" key="1">
    <source>
        <dbReference type="EnsemblProtists" id="EOD33850"/>
    </source>
</evidence>
<protein>
    <recommendedName>
        <fullName evidence="3">Fe2OG dioxygenase domain-containing protein</fullName>
    </recommendedName>
</protein>